<dbReference type="InterPro" id="IPR037507">
    <property type="entry name" value="Ribosomal_mL59"/>
</dbReference>
<accession>A0ABR3GSR9</accession>
<protein>
    <recommendedName>
        <fullName evidence="1">Large ribosomal subunit protein mL59 domain-containing protein</fullName>
    </recommendedName>
</protein>
<keyword evidence="3" id="KW-1185">Reference proteome</keyword>
<evidence type="ECO:0000313" key="3">
    <source>
        <dbReference type="Proteomes" id="UP001447188"/>
    </source>
</evidence>
<dbReference type="Pfam" id="PF18126">
    <property type="entry name" value="Mitoc_mL59"/>
    <property type="match status" value="1"/>
</dbReference>
<dbReference type="Proteomes" id="UP001447188">
    <property type="component" value="Unassembled WGS sequence"/>
</dbReference>
<proteinExistence type="predicted"/>
<comment type="caution">
    <text evidence="2">The sequence shown here is derived from an EMBL/GenBank/DDBJ whole genome shotgun (WGS) entry which is preliminary data.</text>
</comment>
<name>A0ABR3GSR9_9PEZI</name>
<dbReference type="PANTHER" id="PTHR28041:SF1">
    <property type="entry name" value="LARGE RIBOSOMAL SUBUNIT PROTEIN ML59"/>
    <property type="match status" value="1"/>
</dbReference>
<sequence length="142" mass="16377">MASAVDYVKLASTLPPMLHRFFARFPPGSNAANIFRHTKSEVTGRWHNPKYSLRRQKELVKLSQDYGVEELLPPTVKSSVARAEKAVLGPRLRRMMTPKGKGWERSLRSKLEVRTKAMEGMPALIEKWRKLGHGRGWKEWPR</sequence>
<organism evidence="2 3">
    <name type="scientific">Discina gigas</name>
    <dbReference type="NCBI Taxonomy" id="1032678"/>
    <lineage>
        <taxon>Eukaryota</taxon>
        <taxon>Fungi</taxon>
        <taxon>Dikarya</taxon>
        <taxon>Ascomycota</taxon>
        <taxon>Pezizomycotina</taxon>
        <taxon>Pezizomycetes</taxon>
        <taxon>Pezizales</taxon>
        <taxon>Discinaceae</taxon>
        <taxon>Discina</taxon>
    </lineage>
</organism>
<dbReference type="InterPro" id="IPR040922">
    <property type="entry name" value="Ribosomal_mL59_dom"/>
</dbReference>
<feature type="domain" description="Large ribosomal subunit protein mL59" evidence="1">
    <location>
        <begin position="18"/>
        <end position="130"/>
    </location>
</feature>
<gene>
    <name evidence="2" type="ORF">Q9L58_002030</name>
</gene>
<dbReference type="PANTHER" id="PTHR28041">
    <property type="entry name" value="54S RIBOSOMAL PROTEIN L25, MITOCHONDRIAL"/>
    <property type="match status" value="1"/>
</dbReference>
<reference evidence="2 3" key="1">
    <citation type="submission" date="2024-02" db="EMBL/GenBank/DDBJ databases">
        <title>Discinaceae phylogenomics.</title>
        <authorList>
            <person name="Dirks A.C."/>
            <person name="James T.Y."/>
        </authorList>
    </citation>
    <scope>NUCLEOTIDE SEQUENCE [LARGE SCALE GENOMIC DNA]</scope>
    <source>
        <strain evidence="2 3">ACD0624</strain>
    </source>
</reference>
<evidence type="ECO:0000259" key="1">
    <source>
        <dbReference type="Pfam" id="PF18126"/>
    </source>
</evidence>
<dbReference type="EMBL" id="JBBBZM010000016">
    <property type="protein sequence ID" value="KAL0638979.1"/>
    <property type="molecule type" value="Genomic_DNA"/>
</dbReference>
<evidence type="ECO:0000313" key="2">
    <source>
        <dbReference type="EMBL" id="KAL0638979.1"/>
    </source>
</evidence>